<dbReference type="SUPFAM" id="SSF55874">
    <property type="entry name" value="ATPase domain of HSP90 chaperone/DNA topoisomerase II/histidine kinase"/>
    <property type="match status" value="1"/>
</dbReference>
<keyword evidence="5" id="KW-1185">Reference proteome</keyword>
<dbReference type="InterPro" id="IPR000014">
    <property type="entry name" value="PAS"/>
</dbReference>
<dbReference type="SMART" id="SM00065">
    <property type="entry name" value="GAF"/>
    <property type="match status" value="1"/>
</dbReference>
<dbReference type="InterPro" id="IPR029016">
    <property type="entry name" value="GAF-like_dom_sf"/>
</dbReference>
<evidence type="ECO:0000256" key="1">
    <source>
        <dbReference type="ARBA" id="ARBA00022801"/>
    </source>
</evidence>
<dbReference type="InterPro" id="IPR036890">
    <property type="entry name" value="HATPase_C_sf"/>
</dbReference>
<dbReference type="NCBIfam" id="TIGR00229">
    <property type="entry name" value="sensory_box"/>
    <property type="match status" value="1"/>
</dbReference>
<sequence length="818" mass="88563">MRQPGTTGDEPVAEPVQADGEAATARAVVDARGRLAGWSEGARRLLGYREPEVTGRSVTVLLADEPPGDTLRSIAGLRRWNGTVNLRHRDGRLVRVSLLAHRRERGPSGDGRGHEWLLVSPVARSRTELDEDSLLGWSLTQSPCTTALYDTGLRLLRANTDMERVMGLPEAEMRGLRVSEIVLDAESERTEHLMRRVLETGERQHLRAALHLSGDRRESLWSVTLAPVREPDGMVQGVLLSAHNMTEEHLARQRLALVAEAGVRIGTTLDLAQTAQELADVAVGQLADFVTVDLLPDIEDDQELRAMTLPSPVMLRRVANQSVLPGCPEAVVALGTVAVYPNVSPAAEVLASGQPLIHEVTPAGVARWESQAPDRAERVRRFGFHSVLAVPMRARGITLGVATFTRHRTPEPFTEDDLLLGQEITARAALSIDNARRYTRERATALTLQSSLLPQGHPRQPAVETASRYLPASAQAGVGGDWFDVIPLSGARVGLVVGDVVGHGIQASAAMGRLRATVRTLADVDLPPDELMTHLDDLVDRLSAESEDAPGSAADIGATCLYAVYDPVSRRCCMARAGHPAPALLIPGSEPFLLDLPAGPPLGLGGLPFESTEIELPEGSLLALYTDGLVEARGRDIDQGVDNLLKTLARAGSSLESTCDDVLQTLLPDRAADDVALLLARTKALDSGHVAAWDVPPEPSEVARIRRSVTRQLQEWNLEEDAFVTELVVSELITNAIRHAEPPIELRLILDRNLICEVSDTSSTAPHLRRALTYDEGGRGLLLVAQLSRRWGTRHARRGKIIWAEQELSTGDSGPAAR</sequence>
<dbReference type="Pfam" id="PF13581">
    <property type="entry name" value="HATPase_c_2"/>
    <property type="match status" value="1"/>
</dbReference>
<dbReference type="Pfam" id="PF13426">
    <property type="entry name" value="PAS_9"/>
    <property type="match status" value="1"/>
</dbReference>
<dbReference type="GO" id="GO:0016791">
    <property type="term" value="F:phosphatase activity"/>
    <property type="evidence" value="ECO:0007669"/>
    <property type="project" value="TreeGrafter"/>
</dbReference>
<dbReference type="InterPro" id="IPR035965">
    <property type="entry name" value="PAS-like_dom_sf"/>
</dbReference>
<accession>A0A7W5F5J9</accession>
<name>A0A7W5F5J9_9ACTN</name>
<dbReference type="Pfam" id="PF08448">
    <property type="entry name" value="PAS_4"/>
    <property type="match status" value="1"/>
</dbReference>
<dbReference type="PANTHER" id="PTHR43156:SF2">
    <property type="entry name" value="STAGE II SPORULATION PROTEIN E"/>
    <property type="match status" value="1"/>
</dbReference>
<dbReference type="InterPro" id="IPR013656">
    <property type="entry name" value="PAS_4"/>
</dbReference>
<dbReference type="PANTHER" id="PTHR43156">
    <property type="entry name" value="STAGE II SPORULATION PROTEIN E-RELATED"/>
    <property type="match status" value="1"/>
</dbReference>
<feature type="domain" description="PAS" evidence="3">
    <location>
        <begin position="28"/>
        <end position="57"/>
    </location>
</feature>
<dbReference type="SMART" id="SM00331">
    <property type="entry name" value="PP2C_SIG"/>
    <property type="match status" value="1"/>
</dbReference>
<reference evidence="4 5" key="1">
    <citation type="submission" date="2020-08" db="EMBL/GenBank/DDBJ databases">
        <title>Genomic Encyclopedia of Type Strains, Phase III (KMG-III): the genomes of soil and plant-associated and newly described type strains.</title>
        <authorList>
            <person name="Whitman W."/>
        </authorList>
    </citation>
    <scope>NUCLEOTIDE SEQUENCE [LARGE SCALE GENOMIC DNA]</scope>
    <source>
        <strain evidence="4 5">CECT 3237</strain>
    </source>
</reference>
<dbReference type="EMBL" id="JACHXE010000011">
    <property type="protein sequence ID" value="MBB3080940.1"/>
    <property type="molecule type" value="Genomic_DNA"/>
</dbReference>
<dbReference type="PROSITE" id="PS50112">
    <property type="entry name" value="PAS"/>
    <property type="match status" value="1"/>
</dbReference>
<dbReference type="InterPro" id="IPR052016">
    <property type="entry name" value="Bact_Sigma-Reg"/>
</dbReference>
<dbReference type="CDD" id="cd00130">
    <property type="entry name" value="PAS"/>
    <property type="match status" value="1"/>
</dbReference>
<proteinExistence type="predicted"/>
<dbReference type="SUPFAM" id="SSF55785">
    <property type="entry name" value="PYP-like sensor domain (PAS domain)"/>
    <property type="match status" value="2"/>
</dbReference>
<dbReference type="InterPro" id="IPR001932">
    <property type="entry name" value="PPM-type_phosphatase-like_dom"/>
</dbReference>
<dbReference type="Proteomes" id="UP000572907">
    <property type="component" value="Unassembled WGS sequence"/>
</dbReference>
<organism evidence="4 5">
    <name type="scientific">Streptomyces violarus</name>
    <dbReference type="NCBI Taxonomy" id="67380"/>
    <lineage>
        <taxon>Bacteria</taxon>
        <taxon>Bacillati</taxon>
        <taxon>Actinomycetota</taxon>
        <taxon>Actinomycetes</taxon>
        <taxon>Kitasatosporales</taxon>
        <taxon>Streptomycetaceae</taxon>
        <taxon>Streptomyces</taxon>
    </lineage>
</organism>
<feature type="region of interest" description="Disordered" evidence="2">
    <location>
        <begin position="1"/>
        <end position="21"/>
    </location>
</feature>
<evidence type="ECO:0000313" key="5">
    <source>
        <dbReference type="Proteomes" id="UP000572907"/>
    </source>
</evidence>
<evidence type="ECO:0000256" key="2">
    <source>
        <dbReference type="SAM" id="MobiDB-lite"/>
    </source>
</evidence>
<evidence type="ECO:0000259" key="3">
    <source>
        <dbReference type="PROSITE" id="PS50112"/>
    </source>
</evidence>
<dbReference type="InterPro" id="IPR003018">
    <property type="entry name" value="GAF"/>
</dbReference>
<dbReference type="Gene3D" id="3.30.565.10">
    <property type="entry name" value="Histidine kinase-like ATPase, C-terminal domain"/>
    <property type="match status" value="1"/>
</dbReference>
<comment type="caution">
    <text evidence="4">The sequence shown here is derived from an EMBL/GenBank/DDBJ whole genome shotgun (WGS) entry which is preliminary data.</text>
</comment>
<dbReference type="Gene3D" id="3.30.450.40">
    <property type="match status" value="1"/>
</dbReference>
<dbReference type="AlphaFoldDB" id="A0A7W5F5J9"/>
<dbReference type="InterPro" id="IPR003594">
    <property type="entry name" value="HATPase_dom"/>
</dbReference>
<dbReference type="Pfam" id="PF01590">
    <property type="entry name" value="GAF"/>
    <property type="match status" value="1"/>
</dbReference>
<dbReference type="SMART" id="SM00091">
    <property type="entry name" value="PAS"/>
    <property type="match status" value="2"/>
</dbReference>
<dbReference type="Gene3D" id="3.60.40.10">
    <property type="entry name" value="PPM-type phosphatase domain"/>
    <property type="match status" value="1"/>
</dbReference>
<keyword evidence="1" id="KW-0378">Hydrolase</keyword>
<dbReference type="Gene3D" id="3.30.450.20">
    <property type="entry name" value="PAS domain"/>
    <property type="match status" value="2"/>
</dbReference>
<dbReference type="InterPro" id="IPR036457">
    <property type="entry name" value="PPM-type-like_dom_sf"/>
</dbReference>
<dbReference type="FunFam" id="3.30.450.40:FF:000035">
    <property type="entry name" value="PAS sensor protein"/>
    <property type="match status" value="1"/>
</dbReference>
<dbReference type="Pfam" id="PF07228">
    <property type="entry name" value="SpoIIE"/>
    <property type="match status" value="1"/>
</dbReference>
<dbReference type="SUPFAM" id="SSF55781">
    <property type="entry name" value="GAF domain-like"/>
    <property type="match status" value="1"/>
</dbReference>
<dbReference type="FunFam" id="3.60.40.10:FF:000031">
    <property type="entry name" value="PAS sensor protein"/>
    <property type="match status" value="1"/>
</dbReference>
<evidence type="ECO:0000313" key="4">
    <source>
        <dbReference type="EMBL" id="MBB3080940.1"/>
    </source>
</evidence>
<dbReference type="CDD" id="cd16936">
    <property type="entry name" value="HATPase_RsbW-like"/>
    <property type="match status" value="1"/>
</dbReference>
<gene>
    <name evidence="4" type="ORF">FHS41_007494</name>
</gene>
<dbReference type="SUPFAM" id="SSF81606">
    <property type="entry name" value="PP2C-like"/>
    <property type="match status" value="1"/>
</dbReference>
<dbReference type="RefSeq" id="WP_184599077.1">
    <property type="nucleotide sequence ID" value="NZ_BMUP01000010.1"/>
</dbReference>
<dbReference type="FunFam" id="3.30.565.10:FF:000028">
    <property type="entry name" value="PAS sensor protein"/>
    <property type="match status" value="1"/>
</dbReference>
<protein>
    <submittedName>
        <fullName evidence="4">PAS domain S-box-containing protein</fullName>
    </submittedName>
</protein>